<gene>
    <name evidence="1" type="ORF">NEOLEDRAFT_739258</name>
</gene>
<sequence length="124" mass="14187">MQRFLLRLTHTKSIINADPQHVSLRHASLLFSILLVLPGHRESGIRPPRSQSRVMFYVRAISESRRSSPLFWPSKIVLARNLKKRSPIMQVFALIFFYGDRGRQSVSISEARPSSVAPFIFPGQ</sequence>
<dbReference type="EMBL" id="KV425605">
    <property type="protein sequence ID" value="KZT21549.1"/>
    <property type="molecule type" value="Genomic_DNA"/>
</dbReference>
<proteinExistence type="predicted"/>
<dbReference type="Proteomes" id="UP000076761">
    <property type="component" value="Unassembled WGS sequence"/>
</dbReference>
<reference evidence="1 2" key="1">
    <citation type="journal article" date="2016" name="Mol. Biol. Evol.">
        <title>Comparative Genomics of Early-Diverging Mushroom-Forming Fungi Provides Insights into the Origins of Lignocellulose Decay Capabilities.</title>
        <authorList>
            <person name="Nagy L.G."/>
            <person name="Riley R."/>
            <person name="Tritt A."/>
            <person name="Adam C."/>
            <person name="Daum C."/>
            <person name="Floudas D."/>
            <person name="Sun H."/>
            <person name="Yadav J.S."/>
            <person name="Pangilinan J."/>
            <person name="Larsson K.H."/>
            <person name="Matsuura K."/>
            <person name="Barry K."/>
            <person name="Labutti K."/>
            <person name="Kuo R."/>
            <person name="Ohm R.A."/>
            <person name="Bhattacharya S.S."/>
            <person name="Shirouzu T."/>
            <person name="Yoshinaga Y."/>
            <person name="Martin F.M."/>
            <person name="Grigoriev I.V."/>
            <person name="Hibbett D.S."/>
        </authorList>
    </citation>
    <scope>NUCLEOTIDE SEQUENCE [LARGE SCALE GENOMIC DNA]</scope>
    <source>
        <strain evidence="1 2">HHB14362 ss-1</strain>
    </source>
</reference>
<protein>
    <submittedName>
        <fullName evidence="1">Uncharacterized protein</fullName>
    </submittedName>
</protein>
<name>A0A165PVH9_9AGAM</name>
<keyword evidence="2" id="KW-1185">Reference proteome</keyword>
<evidence type="ECO:0000313" key="1">
    <source>
        <dbReference type="EMBL" id="KZT21549.1"/>
    </source>
</evidence>
<dbReference type="AlphaFoldDB" id="A0A165PVH9"/>
<evidence type="ECO:0000313" key="2">
    <source>
        <dbReference type="Proteomes" id="UP000076761"/>
    </source>
</evidence>
<accession>A0A165PVH9</accession>
<organism evidence="1 2">
    <name type="scientific">Neolentinus lepideus HHB14362 ss-1</name>
    <dbReference type="NCBI Taxonomy" id="1314782"/>
    <lineage>
        <taxon>Eukaryota</taxon>
        <taxon>Fungi</taxon>
        <taxon>Dikarya</taxon>
        <taxon>Basidiomycota</taxon>
        <taxon>Agaricomycotina</taxon>
        <taxon>Agaricomycetes</taxon>
        <taxon>Gloeophyllales</taxon>
        <taxon>Gloeophyllaceae</taxon>
        <taxon>Neolentinus</taxon>
    </lineage>
</organism>
<dbReference type="InParanoid" id="A0A165PVH9"/>